<comment type="caution">
    <text evidence="2">The sequence shown here is derived from an EMBL/GenBank/DDBJ whole genome shotgun (WGS) entry which is preliminary data.</text>
</comment>
<evidence type="ECO:0000313" key="3">
    <source>
        <dbReference type="Proteomes" id="UP000221168"/>
    </source>
</evidence>
<dbReference type="Pfam" id="PF12146">
    <property type="entry name" value="Hydrolase_4"/>
    <property type="match status" value="1"/>
</dbReference>
<dbReference type="AlphaFoldDB" id="A0A2G1QLW0"/>
<keyword evidence="2" id="KW-0378">Hydrolase</keyword>
<sequence length="274" mass="28942">MQGAGMRLVTVAQSAAVCLLAWYVGTVGYLAYNQDRMLFPAPAGRVSAIPDGIEPVVLTTADGIRTRAYFSDAGGQAPAILFFHGNGVNADHGFQRAAQYRTAGYSVLLAEYRGYGGSAGKPSAKALKADGLAAHDWLAARTGAPVFVAGHSLGTGIAVHVAAKRPVRAVFLEAPYSSIADVAQARFPFVPVRLLLANSIAPVDEIGDLTMPIMIIHGVEDETIPIRFGRALFDAAPRDRTIAREIRRAGHNDLAAFGGYEMALEFFDGVRGGG</sequence>
<feature type="domain" description="Serine aminopeptidase S33" evidence="1">
    <location>
        <begin position="79"/>
        <end position="181"/>
    </location>
</feature>
<evidence type="ECO:0000259" key="1">
    <source>
        <dbReference type="Pfam" id="PF12146"/>
    </source>
</evidence>
<gene>
    <name evidence="2" type="ORF">CSC94_14235</name>
</gene>
<protein>
    <submittedName>
        <fullName evidence="2">Alpha/beta hydrolase</fullName>
    </submittedName>
</protein>
<dbReference type="SUPFAM" id="SSF53474">
    <property type="entry name" value="alpha/beta-Hydrolases"/>
    <property type="match status" value="1"/>
</dbReference>
<dbReference type="PANTHER" id="PTHR12277:SF81">
    <property type="entry name" value="PROTEIN ABHD13"/>
    <property type="match status" value="1"/>
</dbReference>
<dbReference type="GO" id="GO:0016787">
    <property type="term" value="F:hydrolase activity"/>
    <property type="evidence" value="ECO:0007669"/>
    <property type="project" value="UniProtKB-KW"/>
</dbReference>
<dbReference type="EMBL" id="PDVP01000008">
    <property type="protein sequence ID" value="PHP66440.1"/>
    <property type="molecule type" value="Genomic_DNA"/>
</dbReference>
<keyword evidence="3" id="KW-1185">Reference proteome</keyword>
<name>A0A2G1QLW0_9HYPH</name>
<dbReference type="PANTHER" id="PTHR12277">
    <property type="entry name" value="ALPHA/BETA HYDROLASE DOMAIN-CONTAINING PROTEIN"/>
    <property type="match status" value="1"/>
</dbReference>
<dbReference type="Gene3D" id="3.40.50.1820">
    <property type="entry name" value="alpha/beta hydrolase"/>
    <property type="match status" value="1"/>
</dbReference>
<evidence type="ECO:0000313" key="2">
    <source>
        <dbReference type="EMBL" id="PHP66440.1"/>
    </source>
</evidence>
<reference evidence="2 3" key="1">
    <citation type="submission" date="2017-10" db="EMBL/GenBank/DDBJ databases">
        <title>Sedimentibacterium mangrovi gen. nov., sp. nov., a novel member of family Phyllobacteriacea isolated from mangrove sediment.</title>
        <authorList>
            <person name="Liao H."/>
            <person name="Tian Y."/>
        </authorList>
    </citation>
    <scope>NUCLEOTIDE SEQUENCE [LARGE SCALE GENOMIC DNA]</scope>
    <source>
        <strain evidence="2 3">X9-2-2</strain>
    </source>
</reference>
<dbReference type="InterPro" id="IPR029058">
    <property type="entry name" value="AB_hydrolase_fold"/>
</dbReference>
<organism evidence="2 3">
    <name type="scientific">Zhengella mangrovi</name>
    <dbReference type="NCBI Taxonomy" id="1982044"/>
    <lineage>
        <taxon>Bacteria</taxon>
        <taxon>Pseudomonadati</taxon>
        <taxon>Pseudomonadota</taxon>
        <taxon>Alphaproteobacteria</taxon>
        <taxon>Hyphomicrobiales</taxon>
        <taxon>Notoacmeibacteraceae</taxon>
        <taxon>Zhengella</taxon>
    </lineage>
</organism>
<proteinExistence type="predicted"/>
<dbReference type="Proteomes" id="UP000221168">
    <property type="component" value="Unassembled WGS sequence"/>
</dbReference>
<accession>A0A2G1QLW0</accession>
<dbReference type="InterPro" id="IPR022742">
    <property type="entry name" value="Hydrolase_4"/>
</dbReference>